<name>A0A067TZ75_GALM3</name>
<dbReference type="InterPro" id="IPR029058">
    <property type="entry name" value="AB_hydrolase_fold"/>
</dbReference>
<proteinExistence type="inferred from homology"/>
<dbReference type="Pfam" id="PF00561">
    <property type="entry name" value="Abhydrolase_1"/>
    <property type="match status" value="1"/>
</dbReference>
<dbReference type="InterPro" id="IPR000073">
    <property type="entry name" value="AB_hydrolase_1"/>
</dbReference>
<dbReference type="SUPFAM" id="SSF53474">
    <property type="entry name" value="alpha/beta-Hydrolases"/>
    <property type="match status" value="1"/>
</dbReference>
<dbReference type="EMBL" id="KL142367">
    <property type="protein sequence ID" value="KDR85324.1"/>
    <property type="molecule type" value="Genomic_DNA"/>
</dbReference>
<dbReference type="Proteomes" id="UP000027222">
    <property type="component" value="Unassembled WGS sequence"/>
</dbReference>
<dbReference type="AlphaFoldDB" id="A0A067TZ75"/>
<evidence type="ECO:0000313" key="5">
    <source>
        <dbReference type="Proteomes" id="UP000027222"/>
    </source>
</evidence>
<organism evidence="4 5">
    <name type="scientific">Galerina marginata (strain CBS 339.88)</name>
    <dbReference type="NCBI Taxonomy" id="685588"/>
    <lineage>
        <taxon>Eukaryota</taxon>
        <taxon>Fungi</taxon>
        <taxon>Dikarya</taxon>
        <taxon>Basidiomycota</taxon>
        <taxon>Agaricomycotina</taxon>
        <taxon>Agaricomycetes</taxon>
        <taxon>Agaricomycetidae</taxon>
        <taxon>Agaricales</taxon>
        <taxon>Agaricineae</taxon>
        <taxon>Strophariaceae</taxon>
        <taxon>Galerina</taxon>
    </lineage>
</organism>
<evidence type="ECO:0000313" key="4">
    <source>
        <dbReference type="EMBL" id="KDR85324.1"/>
    </source>
</evidence>
<evidence type="ECO:0000259" key="3">
    <source>
        <dbReference type="Pfam" id="PF00561"/>
    </source>
</evidence>
<gene>
    <name evidence="4" type="ORF">GALMADRAFT_84005</name>
</gene>
<dbReference type="Gene3D" id="3.40.50.1820">
    <property type="entry name" value="alpha/beta hydrolase"/>
    <property type="match status" value="1"/>
</dbReference>
<comment type="similarity">
    <text evidence="2">Belongs to the AB hydrolase superfamily. Epoxide hydrolase family.</text>
</comment>
<dbReference type="PANTHER" id="PTHR43329">
    <property type="entry name" value="EPOXIDE HYDROLASE"/>
    <property type="match status" value="1"/>
</dbReference>
<protein>
    <recommendedName>
        <fullName evidence="3">AB hydrolase-1 domain-containing protein</fullName>
    </recommendedName>
</protein>
<reference evidence="5" key="1">
    <citation type="journal article" date="2014" name="Proc. Natl. Acad. Sci. U.S.A.">
        <title>Extensive sampling of basidiomycete genomes demonstrates inadequacy of the white-rot/brown-rot paradigm for wood decay fungi.</title>
        <authorList>
            <person name="Riley R."/>
            <person name="Salamov A.A."/>
            <person name="Brown D.W."/>
            <person name="Nagy L.G."/>
            <person name="Floudas D."/>
            <person name="Held B.W."/>
            <person name="Levasseur A."/>
            <person name="Lombard V."/>
            <person name="Morin E."/>
            <person name="Otillar R."/>
            <person name="Lindquist E.A."/>
            <person name="Sun H."/>
            <person name="LaButti K.M."/>
            <person name="Schmutz J."/>
            <person name="Jabbour D."/>
            <person name="Luo H."/>
            <person name="Baker S.E."/>
            <person name="Pisabarro A.G."/>
            <person name="Walton J.D."/>
            <person name="Blanchette R.A."/>
            <person name="Henrissat B."/>
            <person name="Martin F."/>
            <person name="Cullen D."/>
            <person name="Hibbett D.S."/>
            <person name="Grigoriev I.V."/>
        </authorList>
    </citation>
    <scope>NUCLEOTIDE SEQUENCE [LARGE SCALE GENOMIC DNA]</scope>
    <source>
        <strain evidence="5">CBS 339.88</strain>
    </source>
</reference>
<dbReference type="STRING" id="685588.A0A067TZ75"/>
<evidence type="ECO:0000256" key="1">
    <source>
        <dbReference type="ARBA" id="ARBA00022801"/>
    </source>
</evidence>
<feature type="domain" description="AB hydrolase-1" evidence="3">
    <location>
        <begin position="30"/>
        <end position="311"/>
    </location>
</feature>
<sequence length="327" mass="36138">MDSSLYRTVTTSRGLAYSVYYCKGSDPAKPTLVFLHGFPSSSYDWRHQVAYFQLRGHGIVVPDMLGYGQTDKPTDAAQYAASLLAKDIVDVLDAVQVGERVIAIGHDWGSRVTSRLASLYADRFVAVAFLAVGYGVPNTTATYPQILAHTATLAGYELFGYWDFFSAQGADKIIAEHYNSFWSIAMGLDPESAKTHFAPTGALKAWLLEDAVLPLPSYLTEEEYSKQKENFVKSGIAAPLCWYKALTSSVDMEDSKMIPQDKYVVNLPVFFGAAKNDAIALPVLGKGSVQKFCPNNTIVEYDAGHWLIWEAKDKLNDDLANWIDLQN</sequence>
<keyword evidence="5" id="KW-1185">Reference proteome</keyword>
<accession>A0A067TZ75</accession>
<dbReference type="GO" id="GO:0016787">
    <property type="term" value="F:hydrolase activity"/>
    <property type="evidence" value="ECO:0007669"/>
    <property type="project" value="UniProtKB-KW"/>
</dbReference>
<evidence type="ECO:0000256" key="2">
    <source>
        <dbReference type="ARBA" id="ARBA00038334"/>
    </source>
</evidence>
<dbReference type="InterPro" id="IPR000639">
    <property type="entry name" value="Epox_hydrolase-like"/>
</dbReference>
<dbReference type="PRINTS" id="PR00412">
    <property type="entry name" value="EPOXHYDRLASE"/>
</dbReference>
<dbReference type="OrthoDB" id="408373at2759"/>
<dbReference type="HOGENOM" id="CLU_020336_7_0_1"/>
<keyword evidence="1" id="KW-0378">Hydrolase</keyword>